<comment type="caution">
    <text evidence="1">The sequence shown here is derived from an EMBL/GenBank/DDBJ whole genome shotgun (WGS) entry which is preliminary data.</text>
</comment>
<dbReference type="InterPro" id="IPR010620">
    <property type="entry name" value="SBBP_repeat"/>
</dbReference>
<sequence>MTDNDWVLAKYDENNNLIWETYLPGTIYSDNLDVDSNGNIYITGTTSWQGLGDPGTFRPDLRLSPRRSAQTQFFYCKT</sequence>
<name>A0A3S0PTA1_9FLAO</name>
<accession>A0A3S0PTA1</accession>
<gene>
    <name evidence="1" type="ORF">EJ377_10970</name>
</gene>
<protein>
    <recommendedName>
        <fullName evidence="3">Bulb-type lectin domain-containing protein</fullName>
    </recommendedName>
</protein>
<proteinExistence type="predicted"/>
<evidence type="ECO:0008006" key="3">
    <source>
        <dbReference type="Google" id="ProtNLM"/>
    </source>
</evidence>
<dbReference type="Pfam" id="PF06739">
    <property type="entry name" value="SBBP"/>
    <property type="match status" value="1"/>
</dbReference>
<evidence type="ECO:0000313" key="2">
    <source>
        <dbReference type="Proteomes" id="UP000276953"/>
    </source>
</evidence>
<dbReference type="Proteomes" id="UP000276953">
    <property type="component" value="Unassembled WGS sequence"/>
</dbReference>
<evidence type="ECO:0000313" key="1">
    <source>
        <dbReference type="EMBL" id="RTZ50337.1"/>
    </source>
</evidence>
<organism evidence="1 2">
    <name type="scientific">Chryseobacterium arthrosphaerae</name>
    <dbReference type="NCBI Taxonomy" id="651561"/>
    <lineage>
        <taxon>Bacteria</taxon>
        <taxon>Pseudomonadati</taxon>
        <taxon>Bacteroidota</taxon>
        <taxon>Flavobacteriia</taxon>
        <taxon>Flavobacteriales</taxon>
        <taxon>Weeksellaceae</taxon>
        <taxon>Chryseobacterium group</taxon>
        <taxon>Chryseobacterium</taxon>
    </lineage>
</organism>
<dbReference type="AlphaFoldDB" id="A0A3S0PTA1"/>
<reference evidence="1 2" key="1">
    <citation type="submission" date="2018-12" db="EMBL/GenBank/DDBJ databases">
        <title>Draft Genome Sequence of Chryseobacterium arthrosphaerae strain ED882-96 Isolated from the Blood of a Patient with Liver Cirrhosis in Taiwan.</title>
        <authorList>
            <person name="Lin J.-N."/>
            <person name="Lai C.-H."/>
            <person name="Yang C.-H."/>
            <person name="Huang Y.-H."/>
        </authorList>
    </citation>
    <scope>NUCLEOTIDE SEQUENCE [LARGE SCALE GENOMIC DNA]</scope>
    <source>
        <strain evidence="1 2">ED882-96</strain>
    </source>
</reference>
<dbReference type="EMBL" id="RYFC01000001">
    <property type="protein sequence ID" value="RTZ50337.1"/>
    <property type="molecule type" value="Genomic_DNA"/>
</dbReference>